<comment type="caution">
    <text evidence="1">The sequence shown here is derived from an EMBL/GenBank/DDBJ whole genome shotgun (WGS) entry which is preliminary data.</text>
</comment>
<sequence length="124" mass="13397">MAHLRHTLTRDKGRIAIVTDRGWGSDGRDGVGRGEPCRAGNREHRLSRLRHGADSVFAWLRVRAHASSRRPSEDVRGRRSRVVLTPGVCASSPVVMRAARPGACISHLRGDGGNSASLPGESTK</sequence>
<evidence type="ECO:0000313" key="1">
    <source>
        <dbReference type="EMBL" id="OSJ06943.1"/>
    </source>
</evidence>
<protein>
    <submittedName>
        <fullName evidence="1">Uncharacterized protein</fullName>
    </submittedName>
</protein>
<name>A0A1X3FA94_9BRAD</name>
<dbReference type="Proteomes" id="UP000193553">
    <property type="component" value="Unassembled WGS sequence"/>
</dbReference>
<dbReference type="AlphaFoldDB" id="A0A1X3FA94"/>
<reference evidence="1 2" key="1">
    <citation type="submission" date="2017-03" db="EMBL/GenBank/DDBJ databases">
        <title>Whole genome sequences of fourteen strains of Bradyrhizobium canariense and one strain of Bradyrhizobium japonicum isolated from Lupinus (Papilionoideae: Genisteae) species in Algeria.</title>
        <authorList>
            <person name="Crovadore J."/>
            <person name="Chekireb D."/>
            <person name="Brachmann A."/>
            <person name="Chablais R."/>
            <person name="Cochard B."/>
            <person name="Lefort F."/>
        </authorList>
    </citation>
    <scope>NUCLEOTIDE SEQUENCE [LARGE SCALE GENOMIC DNA]</scope>
    <source>
        <strain evidence="1 2">UBMA195</strain>
    </source>
</reference>
<dbReference type="EMBL" id="NAFI01000177">
    <property type="protein sequence ID" value="OSJ06943.1"/>
    <property type="molecule type" value="Genomic_DNA"/>
</dbReference>
<accession>A0A1X3FA94</accession>
<gene>
    <name evidence="1" type="ORF">BSZ18_20395</name>
</gene>
<organism evidence="1 2">
    <name type="scientific">Bradyrhizobium canariense</name>
    <dbReference type="NCBI Taxonomy" id="255045"/>
    <lineage>
        <taxon>Bacteria</taxon>
        <taxon>Pseudomonadati</taxon>
        <taxon>Pseudomonadota</taxon>
        <taxon>Alphaproteobacteria</taxon>
        <taxon>Hyphomicrobiales</taxon>
        <taxon>Nitrobacteraceae</taxon>
        <taxon>Bradyrhizobium</taxon>
    </lineage>
</organism>
<evidence type="ECO:0000313" key="2">
    <source>
        <dbReference type="Proteomes" id="UP000193553"/>
    </source>
</evidence>
<proteinExistence type="predicted"/>